<sequence length="333" mass="38770">MKIDFVVTWVDGADPIWLEKKNKYGQAENNVDDLHKKMSSDKAYRDWGTFKFWFRGVEKFAPWVNHVYVVTDNQKPDWLNEDYSKVTIIDHSQIIDNKYLPVFNANAIEPNVYKIPNLSEHFVLFNDDMYLTRSVTPTDFFDNNGLPVYNTALSPIIPQSGGTANFQVNIMEIINDHFSKKEIIDKGHFFNIHQGLKLFIKSLIYSRSKFICGFYETHLPYPLRKSTFQEVWKEEKDTLDSTSSHRFRQASDVSNWLFKYWEIARGTYSVGDYHLGTLVSLDDAGSGLWNLILSQKYKIVCVNDGFKVDADKVNSEFVQVMEKLLPEKCSFEK</sequence>
<dbReference type="RefSeq" id="WP_212779885.1">
    <property type="nucleotide sequence ID" value="NZ_BMAY01000001.1"/>
</dbReference>
<evidence type="ECO:0000256" key="2">
    <source>
        <dbReference type="ARBA" id="ARBA00022679"/>
    </source>
</evidence>
<dbReference type="InterPro" id="IPR021520">
    <property type="entry name" value="Stealth_CR2"/>
</dbReference>
<dbReference type="EMBL" id="BMAY01000001">
    <property type="protein sequence ID" value="GFZ26171.1"/>
    <property type="molecule type" value="Genomic_DNA"/>
</dbReference>
<feature type="domain" description="Stealth protein CR3 conserved region 3" evidence="6">
    <location>
        <begin position="217"/>
        <end position="256"/>
    </location>
</feature>
<evidence type="ECO:0000259" key="4">
    <source>
        <dbReference type="Pfam" id="PF11380"/>
    </source>
</evidence>
<evidence type="ECO:0000256" key="3">
    <source>
        <dbReference type="ARBA" id="ARBA00023169"/>
    </source>
</evidence>
<organism evidence="7 8">
    <name type="scientific">Lactobacillus corticis</name>
    <dbReference type="NCBI Taxonomy" id="2201249"/>
    <lineage>
        <taxon>Bacteria</taxon>
        <taxon>Bacillati</taxon>
        <taxon>Bacillota</taxon>
        <taxon>Bacilli</taxon>
        <taxon>Lactobacillales</taxon>
        <taxon>Lactobacillaceae</taxon>
        <taxon>Lactobacillus</taxon>
    </lineage>
</organism>
<feature type="domain" description="Stealth protein CR2 conserved region 2" evidence="4">
    <location>
        <begin position="44"/>
        <end position="146"/>
    </location>
</feature>
<dbReference type="InterPro" id="IPR047141">
    <property type="entry name" value="Stealth"/>
</dbReference>
<dbReference type="Pfam" id="PF11380">
    <property type="entry name" value="Stealth_CR2"/>
    <property type="match status" value="1"/>
</dbReference>
<dbReference type="GO" id="GO:0016772">
    <property type="term" value="F:transferase activity, transferring phosphorus-containing groups"/>
    <property type="evidence" value="ECO:0007669"/>
    <property type="project" value="InterPro"/>
</dbReference>
<gene>
    <name evidence="7" type="ORF">LCB40_00510</name>
</gene>
<keyword evidence="8" id="KW-1185">Reference proteome</keyword>
<dbReference type="Pfam" id="PF17101">
    <property type="entry name" value="Stealth_CR1"/>
    <property type="match status" value="1"/>
</dbReference>
<dbReference type="PANTHER" id="PTHR24045:SF0">
    <property type="entry name" value="N-ACETYLGLUCOSAMINE-1-PHOSPHOTRANSFERASE SUBUNITS ALPHA_BETA"/>
    <property type="match status" value="1"/>
</dbReference>
<name>A0A916QF71_9LACO</name>
<feature type="domain" description="Stealth protein CR1 conserved region 1" evidence="5">
    <location>
        <begin position="1"/>
        <end position="25"/>
    </location>
</feature>
<comment type="caution">
    <text evidence="7">The sequence shown here is derived from an EMBL/GenBank/DDBJ whole genome shotgun (WGS) entry which is preliminary data.</text>
</comment>
<dbReference type="Proteomes" id="UP000677218">
    <property type="component" value="Unassembled WGS sequence"/>
</dbReference>
<dbReference type="PANTHER" id="PTHR24045">
    <property type="match status" value="1"/>
</dbReference>
<evidence type="ECO:0000259" key="6">
    <source>
        <dbReference type="Pfam" id="PF17102"/>
    </source>
</evidence>
<keyword evidence="2" id="KW-0808">Transferase</keyword>
<accession>A0A916QF71</accession>
<evidence type="ECO:0000313" key="7">
    <source>
        <dbReference type="EMBL" id="GFZ26171.1"/>
    </source>
</evidence>
<dbReference type="AlphaFoldDB" id="A0A916QF71"/>
<dbReference type="Pfam" id="PF17102">
    <property type="entry name" value="Stealth_CR3"/>
    <property type="match status" value="1"/>
</dbReference>
<dbReference type="InterPro" id="IPR031358">
    <property type="entry name" value="Stealth_CR1"/>
</dbReference>
<keyword evidence="3" id="KW-0270">Exopolysaccharide synthesis</keyword>
<evidence type="ECO:0000256" key="1">
    <source>
        <dbReference type="ARBA" id="ARBA00007583"/>
    </source>
</evidence>
<comment type="similarity">
    <text evidence="1">Belongs to the stealth family.</text>
</comment>
<proteinExistence type="inferred from homology"/>
<protein>
    <submittedName>
        <fullName evidence="7">Glycosyltransferase</fullName>
    </submittedName>
</protein>
<dbReference type="GO" id="GO:0000271">
    <property type="term" value="P:polysaccharide biosynthetic process"/>
    <property type="evidence" value="ECO:0007669"/>
    <property type="project" value="UniProtKB-KW"/>
</dbReference>
<evidence type="ECO:0000259" key="5">
    <source>
        <dbReference type="Pfam" id="PF17101"/>
    </source>
</evidence>
<reference evidence="7" key="1">
    <citation type="submission" date="2020-08" db="EMBL/GenBank/DDBJ databases">
        <title>Taxonomic study for Lactobacillus species isolated from hardwood bark.</title>
        <authorList>
            <person name="Tohno M."/>
            <person name="Tanizawa Y."/>
        </authorList>
    </citation>
    <scope>NUCLEOTIDE SEQUENCE</scope>
    <source>
        <strain evidence="7">B40</strain>
    </source>
</reference>
<dbReference type="InterPro" id="IPR031357">
    <property type="entry name" value="Stealth_CR3"/>
</dbReference>
<evidence type="ECO:0000313" key="8">
    <source>
        <dbReference type="Proteomes" id="UP000677218"/>
    </source>
</evidence>